<evidence type="ECO:0000313" key="5">
    <source>
        <dbReference type="EMBL" id="CAG5111751.1"/>
    </source>
</evidence>
<dbReference type="EMBL" id="OU015567">
    <property type="protein sequence ID" value="CAG5111751.1"/>
    <property type="molecule type" value="Genomic_DNA"/>
</dbReference>
<proteinExistence type="predicted"/>
<dbReference type="Pfam" id="PF00505">
    <property type="entry name" value="HMG_box"/>
    <property type="match status" value="1"/>
</dbReference>
<evidence type="ECO:0000256" key="2">
    <source>
        <dbReference type="PROSITE-ProRule" id="PRU00267"/>
    </source>
</evidence>
<evidence type="ECO:0000256" key="3">
    <source>
        <dbReference type="SAM" id="MobiDB-lite"/>
    </source>
</evidence>
<dbReference type="InterPro" id="IPR009071">
    <property type="entry name" value="HMG_box_dom"/>
</dbReference>
<keyword evidence="2" id="KW-0539">Nucleus</keyword>
<evidence type="ECO:0000256" key="1">
    <source>
        <dbReference type="ARBA" id="ARBA00023125"/>
    </source>
</evidence>
<dbReference type="InterPro" id="IPR036910">
    <property type="entry name" value="HMG_box_dom_sf"/>
</dbReference>
<keyword evidence="1 2" id="KW-0238">DNA-binding</keyword>
<dbReference type="Gene3D" id="1.10.30.10">
    <property type="entry name" value="High mobility group box domain"/>
    <property type="match status" value="1"/>
</dbReference>
<dbReference type="SMART" id="SM00398">
    <property type="entry name" value="HMG"/>
    <property type="match status" value="1"/>
</dbReference>
<feature type="region of interest" description="Disordered" evidence="3">
    <location>
        <begin position="1"/>
        <end position="23"/>
    </location>
</feature>
<accession>A0ABN7T7T9</accession>
<evidence type="ECO:0000313" key="6">
    <source>
        <dbReference type="Proteomes" id="UP001158576"/>
    </source>
</evidence>
<name>A0ABN7T7T9_OIKDI</name>
<dbReference type="Proteomes" id="UP001158576">
    <property type="component" value="Chromosome 2"/>
</dbReference>
<sequence>MTRNGGARKAKEAAPAKPAGKPKRPLSAFFLFAADHRPQVRKDLEKNAKEGVKVRVGDISKKIGVMWKAVDEETKAKYQKKADEEKSKYQDALAKFNAKQDEPAAAAEE</sequence>
<dbReference type="InterPro" id="IPR050342">
    <property type="entry name" value="HMGB"/>
</dbReference>
<dbReference type="SUPFAM" id="SSF47095">
    <property type="entry name" value="HMG-box"/>
    <property type="match status" value="1"/>
</dbReference>
<dbReference type="PRINTS" id="PR00886">
    <property type="entry name" value="HIGHMOBLTY12"/>
</dbReference>
<keyword evidence="6" id="KW-1185">Reference proteome</keyword>
<gene>
    <name evidence="5" type="ORF">OKIOD_LOCUS14790</name>
</gene>
<dbReference type="CDD" id="cd00084">
    <property type="entry name" value="HMG-box_SF"/>
    <property type="match status" value="1"/>
</dbReference>
<feature type="domain" description="HMG box" evidence="4">
    <location>
        <begin position="22"/>
        <end position="97"/>
    </location>
</feature>
<evidence type="ECO:0000259" key="4">
    <source>
        <dbReference type="PROSITE" id="PS50118"/>
    </source>
</evidence>
<organism evidence="5 6">
    <name type="scientific">Oikopleura dioica</name>
    <name type="common">Tunicate</name>
    <dbReference type="NCBI Taxonomy" id="34765"/>
    <lineage>
        <taxon>Eukaryota</taxon>
        <taxon>Metazoa</taxon>
        <taxon>Chordata</taxon>
        <taxon>Tunicata</taxon>
        <taxon>Appendicularia</taxon>
        <taxon>Copelata</taxon>
        <taxon>Oikopleuridae</taxon>
        <taxon>Oikopleura</taxon>
    </lineage>
</organism>
<dbReference type="PROSITE" id="PS50118">
    <property type="entry name" value="HMG_BOX_2"/>
    <property type="match status" value="1"/>
</dbReference>
<protein>
    <submittedName>
        <fullName evidence="5">Oidioi.mRNA.OKI2018_I69.chr2.g6025.t1.cds</fullName>
    </submittedName>
</protein>
<dbReference type="PANTHER" id="PTHR48112">
    <property type="entry name" value="HIGH MOBILITY GROUP PROTEIN DSP1"/>
    <property type="match status" value="1"/>
</dbReference>
<reference evidence="5 6" key="1">
    <citation type="submission" date="2021-04" db="EMBL/GenBank/DDBJ databases">
        <authorList>
            <person name="Bliznina A."/>
        </authorList>
    </citation>
    <scope>NUCLEOTIDE SEQUENCE [LARGE SCALE GENOMIC DNA]</scope>
</reference>
<feature type="DNA-binding region" description="HMG box" evidence="2">
    <location>
        <begin position="22"/>
        <end position="97"/>
    </location>
</feature>